<feature type="region of interest" description="Disordered" evidence="2">
    <location>
        <begin position="466"/>
        <end position="487"/>
    </location>
</feature>
<dbReference type="InterPro" id="IPR023213">
    <property type="entry name" value="CAT-like_dom_sf"/>
</dbReference>
<name>A0A3E0WQB6_9GAMM</name>
<accession>A0A3E0WQB6</accession>
<dbReference type="Pfam" id="PF00550">
    <property type="entry name" value="PP-binding"/>
    <property type="match status" value="1"/>
</dbReference>
<evidence type="ECO:0000259" key="3">
    <source>
        <dbReference type="PROSITE" id="PS50075"/>
    </source>
</evidence>
<proteinExistence type="inferred from homology"/>
<gene>
    <name evidence="4" type="ORF">CAL65_14635</name>
</gene>
<dbReference type="InterPro" id="IPR001242">
    <property type="entry name" value="Condensation_dom"/>
</dbReference>
<keyword evidence="5" id="KW-1185">Reference proteome</keyword>
<dbReference type="GO" id="GO:0009366">
    <property type="term" value="C:enterobactin synthetase complex"/>
    <property type="evidence" value="ECO:0007669"/>
    <property type="project" value="TreeGrafter"/>
</dbReference>
<dbReference type="EMBL" id="NFZW01000015">
    <property type="protein sequence ID" value="RFA34599.1"/>
    <property type="molecule type" value="Genomic_DNA"/>
</dbReference>
<dbReference type="Gene3D" id="3.30.559.30">
    <property type="entry name" value="Nonribosomal peptide synthetase, condensation domain"/>
    <property type="match status" value="1"/>
</dbReference>
<dbReference type="GO" id="GO:0043041">
    <property type="term" value="P:amino acid activation for nonribosomal peptide biosynthetic process"/>
    <property type="evidence" value="ECO:0007669"/>
    <property type="project" value="TreeGrafter"/>
</dbReference>
<feature type="domain" description="Carrier" evidence="3">
    <location>
        <begin position="485"/>
        <end position="559"/>
    </location>
</feature>
<evidence type="ECO:0000313" key="5">
    <source>
        <dbReference type="Proteomes" id="UP000256763"/>
    </source>
</evidence>
<sequence length="950" mass="103176">MWFYRPVWRITLPQEATDADGDWLVVGDSPVCGKIATQLRAMNRSVTVVRSEADRAPAESVLQASPAGSRLFVVYVAHGADSWRSQPELMLPLTAYGSALTQFASTYQWLTRAVAAERISLAVLTEGVYRDPAEGVEALTTAVTIAAQEQPGLRAKHIDFAEGNIDLDCLLREAQSDSTAAIVYRGGERYELQYCLAPASRPNISAGRRPYTGVCLITGGLGTVGHVVAQHVGRAGARILIVGRTDISGTDSAACHARERLQALHAAGIEAHYERADVACGEQLEKAVRAGEAALGEITSVVHAAAAIDGDRFLGFLHELTPAALNTQLAPKVAGLVHLDRLLGNRRLAFRCIFSSNSVLLGGLGYAAYATANALVGAVADELNRRRGEGGLWQVIEWDVWEVTARKSAHGAVQLGTASVAAPMPTAEALECLDRLLEAGDVRTLVSVTDLVKRSEVIRMLLSQKPAQDEADGGAKAGPEPDRQATGESLVELARRTWQRALRTQVTDEASFVELGGDSLSAIKVVLEVNRRLGTALSPRDMLQAATFKDFVLALTEAVSAASATVVPSWPSSQPAQSVASMLQERWFAMDRRGYGHLAFAVEIGGPLDLHLARTALGVLSRRHAVLRTRYRPGDVLMQELMEETSPVVKASDVSTEPSRVRAAAVRDALERTASRFSLTEEVPFQVELMRIEPERHRMFGRMHHIAVDGWSFTLMLEDFERIYAVLEQGGDPSLIPPAPQYAHFANAQRRYLDSPEIIPVRQYWQRHFAGVGGPTKLPVAERPDLCASGDPEAARSISVTVESEQLARLAGFAHKRRSTLFPVLAAAFALMLRDATGETDLVFGTTAAGRHLPGTDSMLGVFVNPLPLRVTLDDPSDIDASFRSVNDSLLGFHNNQNYLLQDLIENVEPFVGLDINEAFHAYILYQNFPKSRPRGAVSTALKKAKVLRL</sequence>
<dbReference type="PANTHER" id="PTHR45527:SF1">
    <property type="entry name" value="FATTY ACID SYNTHASE"/>
    <property type="match status" value="1"/>
</dbReference>
<dbReference type="SUPFAM" id="SSF51735">
    <property type="entry name" value="NAD(P)-binding Rossmann-fold domains"/>
    <property type="match status" value="2"/>
</dbReference>
<dbReference type="Pfam" id="PF00668">
    <property type="entry name" value="Condensation"/>
    <property type="match status" value="1"/>
</dbReference>
<dbReference type="GO" id="GO:0009239">
    <property type="term" value="P:enterobactin biosynthetic process"/>
    <property type="evidence" value="ECO:0007669"/>
    <property type="project" value="TreeGrafter"/>
</dbReference>
<dbReference type="Pfam" id="PF08659">
    <property type="entry name" value="KR"/>
    <property type="match status" value="1"/>
</dbReference>
<organism evidence="4 5">
    <name type="scientific">Alkalilimnicola ehrlichii</name>
    <dbReference type="NCBI Taxonomy" id="351052"/>
    <lineage>
        <taxon>Bacteria</taxon>
        <taxon>Pseudomonadati</taxon>
        <taxon>Pseudomonadota</taxon>
        <taxon>Gammaproteobacteria</taxon>
        <taxon>Chromatiales</taxon>
        <taxon>Ectothiorhodospiraceae</taxon>
        <taxon>Alkalilimnicola</taxon>
    </lineage>
</organism>
<dbReference type="InterPro" id="IPR036736">
    <property type="entry name" value="ACP-like_sf"/>
</dbReference>
<evidence type="ECO:0000313" key="4">
    <source>
        <dbReference type="EMBL" id="RFA34599.1"/>
    </source>
</evidence>
<dbReference type="InterPro" id="IPR013968">
    <property type="entry name" value="PKS_KR"/>
</dbReference>
<comment type="similarity">
    <text evidence="1">Belongs to the short-chain dehydrogenases/reductases (SDR) family.</text>
</comment>
<dbReference type="GO" id="GO:0005829">
    <property type="term" value="C:cytosol"/>
    <property type="evidence" value="ECO:0007669"/>
    <property type="project" value="TreeGrafter"/>
</dbReference>
<dbReference type="PANTHER" id="PTHR45527">
    <property type="entry name" value="NONRIBOSOMAL PEPTIDE SYNTHETASE"/>
    <property type="match status" value="1"/>
</dbReference>
<dbReference type="InterPro" id="IPR009081">
    <property type="entry name" value="PP-bd_ACP"/>
</dbReference>
<protein>
    <recommendedName>
        <fullName evidence="3">Carrier domain-containing protein</fullName>
    </recommendedName>
</protein>
<dbReference type="Proteomes" id="UP000256763">
    <property type="component" value="Unassembled WGS sequence"/>
</dbReference>
<dbReference type="GO" id="GO:0047527">
    <property type="term" value="F:2,3-dihydroxybenzoate-serine ligase activity"/>
    <property type="evidence" value="ECO:0007669"/>
    <property type="project" value="TreeGrafter"/>
</dbReference>
<dbReference type="InterPro" id="IPR057326">
    <property type="entry name" value="KR_dom"/>
</dbReference>
<evidence type="ECO:0000256" key="2">
    <source>
        <dbReference type="SAM" id="MobiDB-lite"/>
    </source>
</evidence>
<dbReference type="InterPro" id="IPR036291">
    <property type="entry name" value="NAD(P)-bd_dom_sf"/>
</dbReference>
<dbReference type="SUPFAM" id="SSF52777">
    <property type="entry name" value="CoA-dependent acyltransferases"/>
    <property type="match status" value="2"/>
</dbReference>
<reference evidence="5" key="1">
    <citation type="submission" date="2017-05" db="EMBL/GenBank/DDBJ databases">
        <authorList>
            <person name="Sharma S."/>
            <person name="Sidhu C."/>
            <person name="Pinnaka A.K."/>
        </authorList>
    </citation>
    <scope>NUCLEOTIDE SEQUENCE [LARGE SCALE GENOMIC DNA]</scope>
    <source>
        <strain evidence="5">AK93</strain>
    </source>
</reference>
<dbReference type="GO" id="GO:0031177">
    <property type="term" value="F:phosphopantetheine binding"/>
    <property type="evidence" value="ECO:0007669"/>
    <property type="project" value="TreeGrafter"/>
</dbReference>
<comment type="caution">
    <text evidence="4">The sequence shown here is derived from an EMBL/GenBank/DDBJ whole genome shotgun (WGS) entry which is preliminary data.</text>
</comment>
<dbReference type="SMART" id="SM00822">
    <property type="entry name" value="PKS_KR"/>
    <property type="match status" value="1"/>
</dbReference>
<dbReference type="SUPFAM" id="SSF47336">
    <property type="entry name" value="ACP-like"/>
    <property type="match status" value="1"/>
</dbReference>
<dbReference type="AlphaFoldDB" id="A0A3E0WQB6"/>
<evidence type="ECO:0000256" key="1">
    <source>
        <dbReference type="ARBA" id="ARBA00006484"/>
    </source>
</evidence>
<dbReference type="Gene3D" id="3.30.559.10">
    <property type="entry name" value="Chloramphenicol acetyltransferase-like domain"/>
    <property type="match status" value="1"/>
</dbReference>
<dbReference type="Gene3D" id="3.40.50.720">
    <property type="entry name" value="NAD(P)-binding Rossmann-like Domain"/>
    <property type="match status" value="1"/>
</dbReference>
<dbReference type="PROSITE" id="PS50075">
    <property type="entry name" value="CARRIER"/>
    <property type="match status" value="1"/>
</dbReference>
<dbReference type="Gene3D" id="1.10.1200.10">
    <property type="entry name" value="ACP-like"/>
    <property type="match status" value="1"/>
</dbReference>